<organism evidence="1">
    <name type="scientific">Candidatus Kentrum sp. TC</name>
    <dbReference type="NCBI Taxonomy" id="2126339"/>
    <lineage>
        <taxon>Bacteria</taxon>
        <taxon>Pseudomonadati</taxon>
        <taxon>Pseudomonadota</taxon>
        <taxon>Gammaproteobacteria</taxon>
        <taxon>Candidatus Kentrum</taxon>
    </lineage>
</organism>
<reference evidence="1" key="1">
    <citation type="submission" date="2019-02" db="EMBL/GenBank/DDBJ databases">
        <authorList>
            <person name="Gruber-Vodicka R. H."/>
            <person name="Seah K. B. B."/>
        </authorList>
    </citation>
    <scope>NUCLEOTIDE SEQUENCE</scope>
    <source>
        <strain evidence="1">BECK_BZ123</strain>
        <strain evidence="2">BECK_BZ125</strain>
    </source>
</reference>
<dbReference type="EMBL" id="CAADFS010000003">
    <property type="protein sequence ID" value="VFK38156.1"/>
    <property type="molecule type" value="Genomic_DNA"/>
</dbReference>
<dbReference type="EMBL" id="CAADFT010000003">
    <property type="protein sequence ID" value="VFK38894.1"/>
    <property type="molecule type" value="Genomic_DNA"/>
</dbReference>
<dbReference type="AlphaFoldDB" id="A0A450Y9E1"/>
<evidence type="ECO:0000313" key="1">
    <source>
        <dbReference type="EMBL" id="VFK38156.1"/>
    </source>
</evidence>
<name>A0A450Y9E1_9GAMM</name>
<accession>A0A450Y9E1</accession>
<sequence length="53" mass="5321">MEEAVAVVEEVVLGDFLAEVGGPEVGKALVGDGVSAVFFGLVVEVAGKALTVF</sequence>
<proteinExistence type="predicted"/>
<evidence type="ECO:0000313" key="2">
    <source>
        <dbReference type="EMBL" id="VFK38894.1"/>
    </source>
</evidence>
<protein>
    <submittedName>
        <fullName evidence="1">Uncharacterized protein</fullName>
    </submittedName>
</protein>
<gene>
    <name evidence="1" type="ORF">BECKTC1821D_GA0114238_100391</name>
    <name evidence="2" type="ORF">BECKTC1821E_GA0114239_100316</name>
</gene>